<dbReference type="Proteomes" id="UP001632038">
    <property type="component" value="Unassembled WGS sequence"/>
</dbReference>
<proteinExistence type="predicted"/>
<dbReference type="EMBL" id="JAVIJP010000081">
    <property type="protein sequence ID" value="KAL3617656.1"/>
    <property type="molecule type" value="Genomic_DNA"/>
</dbReference>
<organism evidence="1 2">
    <name type="scientific">Castilleja foliolosa</name>
    <dbReference type="NCBI Taxonomy" id="1961234"/>
    <lineage>
        <taxon>Eukaryota</taxon>
        <taxon>Viridiplantae</taxon>
        <taxon>Streptophyta</taxon>
        <taxon>Embryophyta</taxon>
        <taxon>Tracheophyta</taxon>
        <taxon>Spermatophyta</taxon>
        <taxon>Magnoliopsida</taxon>
        <taxon>eudicotyledons</taxon>
        <taxon>Gunneridae</taxon>
        <taxon>Pentapetalae</taxon>
        <taxon>asterids</taxon>
        <taxon>lamiids</taxon>
        <taxon>Lamiales</taxon>
        <taxon>Orobanchaceae</taxon>
        <taxon>Pedicularideae</taxon>
        <taxon>Castillejinae</taxon>
        <taxon>Castilleja</taxon>
    </lineage>
</organism>
<dbReference type="AlphaFoldDB" id="A0ABD3BKL3"/>
<name>A0ABD3BKL3_9LAMI</name>
<evidence type="ECO:0000313" key="1">
    <source>
        <dbReference type="EMBL" id="KAL3617656.1"/>
    </source>
</evidence>
<keyword evidence="2" id="KW-1185">Reference proteome</keyword>
<gene>
    <name evidence="1" type="ORF">CASFOL_037977</name>
</gene>
<comment type="caution">
    <text evidence="1">The sequence shown here is derived from an EMBL/GenBank/DDBJ whole genome shotgun (WGS) entry which is preliminary data.</text>
</comment>
<protein>
    <submittedName>
        <fullName evidence="1">Uncharacterized protein</fullName>
    </submittedName>
</protein>
<accession>A0ABD3BKL3</accession>
<sequence length="51" mass="5448">MTSQGCDLGYGLSLNGVTKVVGVAWRFGGGQMVSNYEIDFGSRWFTALAEA</sequence>
<reference evidence="2" key="1">
    <citation type="journal article" date="2024" name="IScience">
        <title>Strigolactones Initiate the Formation of Haustorium-like Structures in Castilleja.</title>
        <authorList>
            <person name="Buerger M."/>
            <person name="Peterson D."/>
            <person name="Chory J."/>
        </authorList>
    </citation>
    <scope>NUCLEOTIDE SEQUENCE [LARGE SCALE GENOMIC DNA]</scope>
</reference>
<evidence type="ECO:0000313" key="2">
    <source>
        <dbReference type="Proteomes" id="UP001632038"/>
    </source>
</evidence>